<keyword evidence="7" id="KW-0902">Two-component regulatory system</keyword>
<feature type="transmembrane region" description="Helical" evidence="9">
    <location>
        <begin position="9"/>
        <end position="30"/>
    </location>
</feature>
<evidence type="ECO:0000313" key="11">
    <source>
        <dbReference type="EMBL" id="SHK55774.1"/>
    </source>
</evidence>
<dbReference type="SUPFAM" id="SSF55874">
    <property type="entry name" value="ATPase domain of HSP90 chaperone/DNA topoisomerase II/histidine kinase"/>
    <property type="match status" value="1"/>
</dbReference>
<dbReference type="GO" id="GO:0016036">
    <property type="term" value="P:cellular response to phosphate starvation"/>
    <property type="evidence" value="ECO:0007669"/>
    <property type="project" value="TreeGrafter"/>
</dbReference>
<dbReference type="SUPFAM" id="SSF47384">
    <property type="entry name" value="Homodimeric domain of signal transducing histidine kinase"/>
    <property type="match status" value="1"/>
</dbReference>
<dbReference type="CDD" id="cd00075">
    <property type="entry name" value="HATPase"/>
    <property type="match status" value="1"/>
</dbReference>
<evidence type="ECO:0000256" key="6">
    <source>
        <dbReference type="ARBA" id="ARBA00022777"/>
    </source>
</evidence>
<dbReference type="GO" id="GO:0005886">
    <property type="term" value="C:plasma membrane"/>
    <property type="evidence" value="ECO:0007669"/>
    <property type="project" value="TreeGrafter"/>
</dbReference>
<keyword evidence="5" id="KW-0808">Transferase</keyword>
<evidence type="ECO:0000256" key="2">
    <source>
        <dbReference type="ARBA" id="ARBA00004370"/>
    </source>
</evidence>
<protein>
    <recommendedName>
        <fullName evidence="3">histidine kinase</fullName>
        <ecNumber evidence="3">2.7.13.3</ecNumber>
    </recommendedName>
</protein>
<dbReference type="STRING" id="1121302.SAMN02745163_04021"/>
<dbReference type="SMART" id="SM00387">
    <property type="entry name" value="HATPase_c"/>
    <property type="match status" value="1"/>
</dbReference>
<dbReference type="FunFam" id="1.10.287.130:FF:000001">
    <property type="entry name" value="Two-component sensor histidine kinase"/>
    <property type="match status" value="1"/>
</dbReference>
<evidence type="ECO:0000259" key="10">
    <source>
        <dbReference type="PROSITE" id="PS50109"/>
    </source>
</evidence>
<dbReference type="GO" id="GO:0004721">
    <property type="term" value="F:phosphoprotein phosphatase activity"/>
    <property type="evidence" value="ECO:0007669"/>
    <property type="project" value="TreeGrafter"/>
</dbReference>
<dbReference type="AlphaFoldDB" id="A0A1M6TFW4"/>
<keyword evidence="12" id="KW-1185">Reference proteome</keyword>
<evidence type="ECO:0000256" key="5">
    <source>
        <dbReference type="ARBA" id="ARBA00022679"/>
    </source>
</evidence>
<dbReference type="OrthoDB" id="9813151at2"/>
<dbReference type="InterPro" id="IPR003661">
    <property type="entry name" value="HisK_dim/P_dom"/>
</dbReference>
<feature type="domain" description="Histidine kinase" evidence="10">
    <location>
        <begin position="191"/>
        <end position="407"/>
    </location>
</feature>
<accession>A0A1M6TFW4</accession>
<dbReference type="Gene3D" id="3.30.565.10">
    <property type="entry name" value="Histidine kinase-like ATPase, C-terminal domain"/>
    <property type="match status" value="1"/>
</dbReference>
<dbReference type="InterPro" id="IPR004358">
    <property type="entry name" value="Sig_transdc_His_kin-like_C"/>
</dbReference>
<dbReference type="PRINTS" id="PR00344">
    <property type="entry name" value="BCTRLSENSOR"/>
</dbReference>
<proteinExistence type="predicted"/>
<keyword evidence="6 11" id="KW-0418">Kinase</keyword>
<evidence type="ECO:0000256" key="4">
    <source>
        <dbReference type="ARBA" id="ARBA00022553"/>
    </source>
</evidence>
<dbReference type="FunFam" id="3.30.565.10:FF:000006">
    <property type="entry name" value="Sensor histidine kinase WalK"/>
    <property type="match status" value="1"/>
</dbReference>
<evidence type="ECO:0000256" key="7">
    <source>
        <dbReference type="ARBA" id="ARBA00023012"/>
    </source>
</evidence>
<keyword evidence="9" id="KW-0812">Transmembrane</keyword>
<dbReference type="PROSITE" id="PS50109">
    <property type="entry name" value="HIS_KIN"/>
    <property type="match status" value="1"/>
</dbReference>
<dbReference type="InterPro" id="IPR036097">
    <property type="entry name" value="HisK_dim/P_sf"/>
</dbReference>
<dbReference type="EMBL" id="FQZB01000020">
    <property type="protein sequence ID" value="SHK55774.1"/>
    <property type="molecule type" value="Genomic_DNA"/>
</dbReference>
<dbReference type="Pfam" id="PF00512">
    <property type="entry name" value="HisKA"/>
    <property type="match status" value="1"/>
</dbReference>
<comment type="subcellular location">
    <subcellularLocation>
        <location evidence="2">Membrane</location>
    </subcellularLocation>
</comment>
<dbReference type="Pfam" id="PF02518">
    <property type="entry name" value="HATPase_c"/>
    <property type="match status" value="1"/>
</dbReference>
<evidence type="ECO:0000313" key="12">
    <source>
        <dbReference type="Proteomes" id="UP000184310"/>
    </source>
</evidence>
<evidence type="ECO:0000256" key="3">
    <source>
        <dbReference type="ARBA" id="ARBA00012438"/>
    </source>
</evidence>
<sequence>MRGNKKKVIILATNIIIYIVLFSIFSLIIYKFVSSNQYESVDKELLNYKDTMIKHKKGGKGGGGKQNPRIIVVAKDSLGNIKSYDFANEFIMENSSELKTTDFDKIQDLKIEDYYFRSLSFKRSDNNKDDIIQLLINTNSENKLLEKLFTILIFGGTFIIILSIGASFYLTEKSMKPILESWEKQRQFVENASHELRTPLTIIQTKLEALLKEPNSKIIDKVEYISMPLSETRRLSKLVSSLLTLARADSNSTEIEIENLNIKALIYEIVETYKEIGELEEKSVRLEFNGDEFINCDKDRIKQLLIILLDNAMKYTDSNGVIEVIVNNSKTEFILCIEDDGIGVKSENRQRIFERFFREDKARSRETGGSGLGLSIAYWIVKKHGGNIMCIENRPKGSIFKVILPKK</sequence>
<evidence type="ECO:0000256" key="9">
    <source>
        <dbReference type="SAM" id="Phobius"/>
    </source>
</evidence>
<evidence type="ECO:0000256" key="1">
    <source>
        <dbReference type="ARBA" id="ARBA00000085"/>
    </source>
</evidence>
<reference evidence="11 12" key="1">
    <citation type="submission" date="2016-11" db="EMBL/GenBank/DDBJ databases">
        <authorList>
            <person name="Jaros S."/>
            <person name="Januszkiewicz K."/>
            <person name="Wedrychowicz H."/>
        </authorList>
    </citation>
    <scope>NUCLEOTIDE SEQUENCE [LARGE SCALE GENOMIC DNA]</scope>
    <source>
        <strain evidence="11 12">DSM 21758</strain>
    </source>
</reference>
<dbReference type="RefSeq" id="WP_159433282.1">
    <property type="nucleotide sequence ID" value="NZ_FQZB01000020.1"/>
</dbReference>
<organism evidence="11 12">
    <name type="scientific">Clostridium cavendishii DSM 21758</name>
    <dbReference type="NCBI Taxonomy" id="1121302"/>
    <lineage>
        <taxon>Bacteria</taxon>
        <taxon>Bacillati</taxon>
        <taxon>Bacillota</taxon>
        <taxon>Clostridia</taxon>
        <taxon>Eubacteriales</taxon>
        <taxon>Clostridiaceae</taxon>
        <taxon>Clostridium</taxon>
    </lineage>
</organism>
<feature type="transmembrane region" description="Helical" evidence="9">
    <location>
        <begin position="148"/>
        <end position="170"/>
    </location>
</feature>
<dbReference type="InterPro" id="IPR036890">
    <property type="entry name" value="HATPase_C_sf"/>
</dbReference>
<dbReference type="Proteomes" id="UP000184310">
    <property type="component" value="Unassembled WGS sequence"/>
</dbReference>
<dbReference type="InterPro" id="IPR005467">
    <property type="entry name" value="His_kinase_dom"/>
</dbReference>
<dbReference type="InterPro" id="IPR003594">
    <property type="entry name" value="HATPase_dom"/>
</dbReference>
<name>A0A1M6TFW4_9CLOT</name>
<dbReference type="PANTHER" id="PTHR45453:SF1">
    <property type="entry name" value="PHOSPHATE REGULON SENSOR PROTEIN PHOR"/>
    <property type="match status" value="1"/>
</dbReference>
<keyword evidence="9" id="KW-1133">Transmembrane helix</keyword>
<dbReference type="PANTHER" id="PTHR45453">
    <property type="entry name" value="PHOSPHATE REGULON SENSOR PROTEIN PHOR"/>
    <property type="match status" value="1"/>
</dbReference>
<keyword evidence="8 9" id="KW-0472">Membrane</keyword>
<comment type="catalytic activity">
    <reaction evidence="1">
        <text>ATP + protein L-histidine = ADP + protein N-phospho-L-histidine.</text>
        <dbReference type="EC" id="2.7.13.3"/>
    </reaction>
</comment>
<evidence type="ECO:0000256" key="8">
    <source>
        <dbReference type="ARBA" id="ARBA00023136"/>
    </source>
</evidence>
<gene>
    <name evidence="11" type="ORF">SAMN02745163_04021</name>
</gene>
<dbReference type="SMART" id="SM00388">
    <property type="entry name" value="HisKA"/>
    <property type="match status" value="1"/>
</dbReference>
<dbReference type="GO" id="GO:0000155">
    <property type="term" value="F:phosphorelay sensor kinase activity"/>
    <property type="evidence" value="ECO:0007669"/>
    <property type="project" value="InterPro"/>
</dbReference>
<dbReference type="CDD" id="cd00082">
    <property type="entry name" value="HisKA"/>
    <property type="match status" value="1"/>
</dbReference>
<keyword evidence="4" id="KW-0597">Phosphoprotein</keyword>
<dbReference type="EC" id="2.7.13.3" evidence="3"/>
<dbReference type="Gene3D" id="1.10.287.130">
    <property type="match status" value="1"/>
</dbReference>
<dbReference type="InterPro" id="IPR050351">
    <property type="entry name" value="BphY/WalK/GraS-like"/>
</dbReference>